<gene>
    <name evidence="2" type="ORF">MHPYR_470034</name>
</gene>
<reference evidence="2" key="1">
    <citation type="submission" date="2016-03" db="EMBL/GenBank/DDBJ databases">
        <authorList>
            <person name="Ploux O."/>
        </authorList>
    </citation>
    <scope>NUCLEOTIDE SEQUENCE</scope>
    <source>
        <strain evidence="2">UC10</strain>
    </source>
</reference>
<sequence>MSAYNVRQTRRSLVIAHAVRSPTRPQTGPGTDNLITEPPSQEDRRPRASSWPYVCVSETLTGGEWIGATLDTRRGRVRLSA</sequence>
<protein>
    <submittedName>
        <fullName evidence="2">Uncharacterized protein</fullName>
    </submittedName>
</protein>
<evidence type="ECO:0000313" key="2">
    <source>
        <dbReference type="EMBL" id="SBS77700.1"/>
    </source>
</evidence>
<name>A0A1Y5PJU9_9MYCO</name>
<organism evidence="2">
    <name type="scientific">uncultured Mycobacterium sp</name>
    <dbReference type="NCBI Taxonomy" id="171292"/>
    <lineage>
        <taxon>Bacteria</taxon>
        <taxon>Bacillati</taxon>
        <taxon>Actinomycetota</taxon>
        <taxon>Actinomycetes</taxon>
        <taxon>Mycobacteriales</taxon>
        <taxon>Mycobacteriaceae</taxon>
        <taxon>Mycobacterium</taxon>
        <taxon>environmental samples</taxon>
    </lineage>
</organism>
<proteinExistence type="predicted"/>
<evidence type="ECO:0000256" key="1">
    <source>
        <dbReference type="SAM" id="MobiDB-lite"/>
    </source>
</evidence>
<feature type="compositionally biased region" description="Polar residues" evidence="1">
    <location>
        <begin position="23"/>
        <end position="34"/>
    </location>
</feature>
<dbReference type="EMBL" id="FLQS01000042">
    <property type="protein sequence ID" value="SBS77700.1"/>
    <property type="molecule type" value="Genomic_DNA"/>
</dbReference>
<feature type="region of interest" description="Disordered" evidence="1">
    <location>
        <begin position="18"/>
        <end position="49"/>
    </location>
</feature>
<accession>A0A1Y5PJU9</accession>
<dbReference type="AlphaFoldDB" id="A0A1Y5PJU9"/>